<dbReference type="Proteomes" id="UP000306585">
    <property type="component" value="Unassembled WGS sequence"/>
</dbReference>
<organism evidence="2 3">
    <name type="scientific">Mariprofundus erugo</name>
    <dbReference type="NCBI Taxonomy" id="2528639"/>
    <lineage>
        <taxon>Bacteria</taxon>
        <taxon>Pseudomonadati</taxon>
        <taxon>Pseudomonadota</taxon>
        <taxon>Candidatius Mariprofundia</taxon>
        <taxon>Mariprofundales</taxon>
        <taxon>Mariprofundaceae</taxon>
        <taxon>Mariprofundus</taxon>
    </lineage>
</organism>
<comment type="caution">
    <text evidence="2">The sequence shown here is derived from an EMBL/GenBank/DDBJ whole genome shotgun (WGS) entry which is preliminary data.</text>
</comment>
<evidence type="ECO:0000256" key="1">
    <source>
        <dbReference type="SAM" id="MobiDB-lite"/>
    </source>
</evidence>
<proteinExistence type="predicted"/>
<evidence type="ECO:0000313" key="2">
    <source>
        <dbReference type="EMBL" id="TLS69040.1"/>
    </source>
</evidence>
<dbReference type="AlphaFoldDB" id="A0A5R9GT03"/>
<reference evidence="2 3" key="1">
    <citation type="journal article" date="2019" name="Appl. Environ. Microbiol.">
        <title>Environmental Evidence and Genomic Insight of Iron-oxidizing Bacteria Preference Towards More Corrosion Resistant Stainless Steel at Higher Salinities.</title>
        <authorList>
            <person name="Garrison C.E."/>
            <person name="Price K.A."/>
            <person name="Field E.K."/>
        </authorList>
    </citation>
    <scope>NUCLEOTIDE SEQUENCE [LARGE SCALE GENOMIC DNA]</scope>
    <source>
        <strain evidence="2 3">P3</strain>
    </source>
</reference>
<evidence type="ECO:0000313" key="3">
    <source>
        <dbReference type="Proteomes" id="UP000306585"/>
    </source>
</evidence>
<dbReference type="GO" id="GO:0016740">
    <property type="term" value="F:transferase activity"/>
    <property type="evidence" value="ECO:0007669"/>
    <property type="project" value="UniProtKB-KW"/>
</dbReference>
<dbReference type="SUPFAM" id="SSF53756">
    <property type="entry name" value="UDP-Glycosyltransferase/glycogen phosphorylase"/>
    <property type="match status" value="1"/>
</dbReference>
<sequence>MKELLKGMVKVALDLLFLLPAIFAAAASRFATRHVDVGLGPEPLVSYLYHKKALNGAGYSAETFVFDSNFITSDFDFNASRVLSPALILLRWHYLYFRALFRYRCLYISFHGGPLMATIVLRGLEPFLLRLAGIKVVILPYGSDVQDMTRCPNFAFTTAISKDYPLQRWTRNRVVRQIDRWTCHATHVVTGCDWIDYMYHWDSVTLNNFSIDTEFWSPVSPPSEMEGPIRILHSPNHRSIKGTCFFESAILQLKEEGFDIELIVLERQSNAEIRRVMSEVDIVADQLIIGWYAMFAMEGMALAKPVLCYLRDDLKSFYTMHGIIEEGEIPLVECHPSNVTDVIRGLISDRSRMIEIGRQSREFIIKHHSLQVIGARFAAINKGMGILPSTPVSADSRTSSEELSDACSHH</sequence>
<protein>
    <submittedName>
        <fullName evidence="2">Glycosyltransferase family 4 protein</fullName>
    </submittedName>
</protein>
<keyword evidence="2" id="KW-0808">Transferase</keyword>
<keyword evidence="3" id="KW-1185">Reference proteome</keyword>
<dbReference type="RefSeq" id="WP_138237855.1">
    <property type="nucleotide sequence ID" value="NZ_VBRY01000001.1"/>
</dbReference>
<gene>
    <name evidence="2" type="ORF">FEF65_00655</name>
</gene>
<dbReference type="EMBL" id="VBRY01000001">
    <property type="protein sequence ID" value="TLS69040.1"/>
    <property type="molecule type" value="Genomic_DNA"/>
</dbReference>
<name>A0A5R9GT03_9PROT</name>
<feature type="region of interest" description="Disordered" evidence="1">
    <location>
        <begin position="391"/>
        <end position="410"/>
    </location>
</feature>
<accession>A0A5R9GT03</accession>